<evidence type="ECO:0000256" key="1">
    <source>
        <dbReference type="ARBA" id="ARBA00009995"/>
    </source>
</evidence>
<keyword evidence="7" id="KW-1185">Reference proteome</keyword>
<evidence type="ECO:0000313" key="7">
    <source>
        <dbReference type="Proteomes" id="UP001148838"/>
    </source>
</evidence>
<accession>A0ABQ8T4G4</accession>
<reference evidence="6 7" key="1">
    <citation type="journal article" date="2022" name="Allergy">
        <title>Genome assembly and annotation of Periplaneta americana reveal a comprehensive cockroach allergen profile.</title>
        <authorList>
            <person name="Wang L."/>
            <person name="Xiong Q."/>
            <person name="Saelim N."/>
            <person name="Wang L."/>
            <person name="Nong W."/>
            <person name="Wan A.T."/>
            <person name="Shi M."/>
            <person name="Liu X."/>
            <person name="Cao Q."/>
            <person name="Hui J.H.L."/>
            <person name="Sookrung N."/>
            <person name="Leung T.F."/>
            <person name="Tungtrongchitr A."/>
            <person name="Tsui S.K.W."/>
        </authorList>
    </citation>
    <scope>NUCLEOTIDE SEQUENCE [LARGE SCALE GENOMIC DNA]</scope>
    <source>
        <strain evidence="6">PWHHKU_190912</strain>
    </source>
</reference>
<dbReference type="CDD" id="cd03784">
    <property type="entry name" value="GT1_Gtf-like"/>
    <property type="match status" value="1"/>
</dbReference>
<dbReference type="Gene3D" id="3.40.50.2000">
    <property type="entry name" value="Glycogen Phosphorylase B"/>
    <property type="match status" value="2"/>
</dbReference>
<gene>
    <name evidence="6" type="ORF">ANN_11243</name>
</gene>
<evidence type="ECO:0008006" key="8">
    <source>
        <dbReference type="Google" id="ProtNLM"/>
    </source>
</evidence>
<sequence>ELAEYIHRRNNVLQIRRLMYVGAALLVLQSSMSEAAKILSIFPFQAKSHTIVNTALMEELVSRGHEVTVLSLNPRKTPLPNYTDIVLKTSTNDFLPFKGNQTMFQSANIGLFEMMNMMLNVSLVVCDLQLQEEVVQKLIHSTDIHFDAVIVEAFFNECYLGFVHKFKAPLIQICTYGGSNFMGDWVGNPTPYAIVPDPFLNLRDKMNFWERTANAVFSTIWKLTRNYYYLPGQDAIMKKHFNHLADLPSLLELEHKTSLLLVNHHFSISYPRPLMPNFVQVGGMHVKPPKPLPKDLRRYLDEAKDGVIYFSMGSNLKSSDMTESQRNAFLEAFSKLKQRVLWKWETDSMPGQPDNVKLEKWLPQPDILAHKNVLVFMTHGGLLSTQEAINRGVPVLGIPIFGDQKLNMAWAESAGVGVTLQFDNISSESISSALNEILGNPRYRENSQSLSRIYRDQPLAPLDQAAFWTEYVIRHKGAPHMRSAALDLAWYQYFLLDVIAFLVLAVGSVLLIVFLVLRAVFRKLCSGSKRDKMSHKKKD</sequence>
<evidence type="ECO:0000256" key="3">
    <source>
        <dbReference type="ARBA" id="ARBA00022679"/>
    </source>
</evidence>
<feature type="non-terminal residue" evidence="6">
    <location>
        <position position="1"/>
    </location>
</feature>
<dbReference type="InterPro" id="IPR002213">
    <property type="entry name" value="UDP_glucos_trans"/>
</dbReference>
<keyword evidence="5" id="KW-1133">Transmembrane helix</keyword>
<dbReference type="InterPro" id="IPR035595">
    <property type="entry name" value="UDP_glycos_trans_CS"/>
</dbReference>
<keyword evidence="5" id="KW-0472">Membrane</keyword>
<dbReference type="EMBL" id="JAJSOF020000015">
    <property type="protein sequence ID" value="KAJ4441388.1"/>
    <property type="molecule type" value="Genomic_DNA"/>
</dbReference>
<evidence type="ECO:0000313" key="6">
    <source>
        <dbReference type="EMBL" id="KAJ4441388.1"/>
    </source>
</evidence>
<dbReference type="SUPFAM" id="SSF53756">
    <property type="entry name" value="UDP-Glycosyltransferase/glycogen phosphorylase"/>
    <property type="match status" value="1"/>
</dbReference>
<keyword evidence="2 4" id="KW-0328">Glycosyltransferase</keyword>
<keyword evidence="5" id="KW-0812">Transmembrane</keyword>
<keyword evidence="3 4" id="KW-0808">Transferase</keyword>
<evidence type="ECO:0000256" key="4">
    <source>
        <dbReference type="RuleBase" id="RU003718"/>
    </source>
</evidence>
<dbReference type="Proteomes" id="UP001148838">
    <property type="component" value="Unassembled WGS sequence"/>
</dbReference>
<comment type="caution">
    <text evidence="6">The sequence shown here is derived from an EMBL/GenBank/DDBJ whole genome shotgun (WGS) entry which is preliminary data.</text>
</comment>
<evidence type="ECO:0000256" key="2">
    <source>
        <dbReference type="ARBA" id="ARBA00022676"/>
    </source>
</evidence>
<feature type="transmembrane region" description="Helical" evidence="5">
    <location>
        <begin position="490"/>
        <end position="521"/>
    </location>
</feature>
<proteinExistence type="inferred from homology"/>
<dbReference type="Pfam" id="PF00201">
    <property type="entry name" value="UDPGT"/>
    <property type="match status" value="1"/>
</dbReference>
<evidence type="ECO:0000256" key="5">
    <source>
        <dbReference type="SAM" id="Phobius"/>
    </source>
</evidence>
<protein>
    <recommendedName>
        <fullName evidence="8">Glucuronosyltransferase</fullName>
    </recommendedName>
</protein>
<dbReference type="PROSITE" id="PS00375">
    <property type="entry name" value="UDPGT"/>
    <property type="match status" value="1"/>
</dbReference>
<dbReference type="PANTHER" id="PTHR48043:SF159">
    <property type="entry name" value="EG:EG0003.4 PROTEIN-RELATED"/>
    <property type="match status" value="1"/>
</dbReference>
<organism evidence="6 7">
    <name type="scientific">Periplaneta americana</name>
    <name type="common">American cockroach</name>
    <name type="synonym">Blatta americana</name>
    <dbReference type="NCBI Taxonomy" id="6978"/>
    <lineage>
        <taxon>Eukaryota</taxon>
        <taxon>Metazoa</taxon>
        <taxon>Ecdysozoa</taxon>
        <taxon>Arthropoda</taxon>
        <taxon>Hexapoda</taxon>
        <taxon>Insecta</taxon>
        <taxon>Pterygota</taxon>
        <taxon>Neoptera</taxon>
        <taxon>Polyneoptera</taxon>
        <taxon>Dictyoptera</taxon>
        <taxon>Blattodea</taxon>
        <taxon>Blattoidea</taxon>
        <taxon>Blattidae</taxon>
        <taxon>Blattinae</taxon>
        <taxon>Periplaneta</taxon>
    </lineage>
</organism>
<name>A0ABQ8T4G4_PERAM</name>
<dbReference type="InterPro" id="IPR050271">
    <property type="entry name" value="UDP-glycosyltransferase"/>
</dbReference>
<comment type="similarity">
    <text evidence="1 4">Belongs to the UDP-glycosyltransferase family.</text>
</comment>
<dbReference type="PANTHER" id="PTHR48043">
    <property type="entry name" value="EG:EG0003.4 PROTEIN-RELATED"/>
    <property type="match status" value="1"/>
</dbReference>